<dbReference type="InterPro" id="IPR027417">
    <property type="entry name" value="P-loop_NTPase"/>
</dbReference>
<dbReference type="AlphaFoldDB" id="A0A8K1ZYK1"/>
<evidence type="ECO:0000313" key="1">
    <source>
        <dbReference type="EMBL" id="NCJ06212.1"/>
    </source>
</evidence>
<keyword evidence="2" id="KW-1185">Reference proteome</keyword>
<dbReference type="EMBL" id="WVIC01000010">
    <property type="protein sequence ID" value="NCJ06212.1"/>
    <property type="molecule type" value="Genomic_DNA"/>
</dbReference>
<dbReference type="GO" id="GO:0005524">
    <property type="term" value="F:ATP binding"/>
    <property type="evidence" value="ECO:0007669"/>
    <property type="project" value="UniProtKB-KW"/>
</dbReference>
<gene>
    <name evidence="1" type="ORF">GS597_06705</name>
</gene>
<name>A0A8K1ZYK1_9CYAN</name>
<keyword evidence="1" id="KW-0067">ATP-binding</keyword>
<keyword evidence="1" id="KW-0547">Nucleotide-binding</keyword>
<dbReference type="RefSeq" id="WP_161824694.1">
    <property type="nucleotide sequence ID" value="NZ_WVIC01000010.1"/>
</dbReference>
<evidence type="ECO:0000313" key="2">
    <source>
        <dbReference type="Proteomes" id="UP000607397"/>
    </source>
</evidence>
<reference evidence="1" key="1">
    <citation type="submission" date="2019-12" db="EMBL/GenBank/DDBJ databases">
        <title>High-Quality draft genome sequences of three cyanobacteria isolated from the limestone walls of the Old Cathedral of Coimbra.</title>
        <authorList>
            <person name="Tiago I."/>
            <person name="Soares F."/>
            <person name="Portugal A."/>
        </authorList>
    </citation>
    <scope>NUCLEOTIDE SEQUENCE [LARGE SCALE GENOMIC DNA]</scope>
    <source>
        <strain evidence="1">C</strain>
    </source>
</reference>
<accession>A0A8K1ZYK1</accession>
<dbReference type="SUPFAM" id="SSF52540">
    <property type="entry name" value="P-loop containing nucleoside triphosphate hydrolases"/>
    <property type="match status" value="1"/>
</dbReference>
<protein>
    <submittedName>
        <fullName evidence="1">ATP-binding protein</fullName>
    </submittedName>
</protein>
<organism evidence="1 2">
    <name type="scientific">Petrachloros mirabilis ULC683</name>
    <dbReference type="NCBI Taxonomy" id="2781853"/>
    <lineage>
        <taxon>Bacteria</taxon>
        <taxon>Bacillati</taxon>
        <taxon>Cyanobacteriota</taxon>
        <taxon>Cyanophyceae</taxon>
        <taxon>Synechococcales</taxon>
        <taxon>Petrachlorosaceae</taxon>
        <taxon>Petrachloros</taxon>
        <taxon>Petrachloros mirabilis</taxon>
    </lineage>
</organism>
<dbReference type="Proteomes" id="UP000607397">
    <property type="component" value="Unassembled WGS sequence"/>
</dbReference>
<dbReference type="Pfam" id="PF10923">
    <property type="entry name" value="BrxC_BrxD"/>
    <property type="match status" value="1"/>
</dbReference>
<dbReference type="Gene3D" id="3.40.50.300">
    <property type="entry name" value="P-loop containing nucleotide triphosphate hydrolases"/>
    <property type="match status" value="1"/>
</dbReference>
<proteinExistence type="predicted"/>
<dbReference type="InterPro" id="IPR021228">
    <property type="entry name" value="BrxD"/>
</dbReference>
<sequence length="455" mass="50708">MSNKVQIKPKDRDAVIQSLRAGVVPRSGQHLIQVGRVRELEALIQDLERIADGGSGIRFVIGEYGSGKTFFLSLVRAIALKKKLVSAHADLTPDRRLHASKGQTRSLYAELMRNLATRSKPEGGALASIVEKFVSSTMMAGRTQNVTPEVIIQERLENLSEMVGGYDFAEVIAAYWRGHDTGNDLLKSSSVRWLRGEFSTKTDAKKALGVRTIIDDTNFYDQLKLFARFVKLAGYEGLVICLDELVNLYKLSNTQARKSNYEQILRILNDSLQGISEGLGFVLGGTPEFLMDTRRGLYSYEALQSRLAENTFAGNGIVDFSHPVIRLANLSQEDLYVLLTKIRHVFAGGEPEKYLISDLGIQKFMQHCFQKVGEAYFRTPRSTITAFINLLAVLEQNPNVAIEDLIGKITIQQEVNPDLLPLEEGEVTNNNAGTLPEMLVDTEKEDYDNLASFKL</sequence>
<comment type="caution">
    <text evidence="1">The sequence shown here is derived from an EMBL/GenBank/DDBJ whole genome shotgun (WGS) entry which is preliminary data.</text>
</comment>